<dbReference type="PANTHER" id="PTHR37291:SF1">
    <property type="entry name" value="TYPE IV METHYL-DIRECTED RESTRICTION ENZYME ECOKMCRB SUBUNIT"/>
    <property type="match status" value="1"/>
</dbReference>
<dbReference type="InterPro" id="IPR003593">
    <property type="entry name" value="AAA+_ATPase"/>
</dbReference>
<evidence type="ECO:0000259" key="1">
    <source>
        <dbReference type="SMART" id="SM00382"/>
    </source>
</evidence>
<comment type="caution">
    <text evidence="2">The sequence shown here is derived from an EMBL/GenBank/DDBJ whole genome shotgun (WGS) entry which is preliminary data.</text>
</comment>
<dbReference type="Proteomes" id="UP001500920">
    <property type="component" value="Unassembled WGS sequence"/>
</dbReference>
<reference evidence="3" key="1">
    <citation type="journal article" date="2019" name="Int. J. Syst. Evol. Microbiol.">
        <title>The Global Catalogue of Microorganisms (GCM) 10K type strain sequencing project: providing services to taxonomists for standard genome sequencing and annotation.</title>
        <authorList>
            <consortium name="The Broad Institute Genomics Platform"/>
            <consortium name="The Broad Institute Genome Sequencing Center for Infectious Disease"/>
            <person name="Wu L."/>
            <person name="Ma J."/>
        </authorList>
    </citation>
    <scope>NUCLEOTIDE SEQUENCE [LARGE SCALE GENOMIC DNA]</scope>
    <source>
        <strain evidence="3">JCM 16981</strain>
    </source>
</reference>
<organism evidence="2 3">
    <name type="scientific">Salinicoccus jeotgali</name>
    <dbReference type="NCBI Taxonomy" id="381634"/>
    <lineage>
        <taxon>Bacteria</taxon>
        <taxon>Bacillati</taxon>
        <taxon>Bacillota</taxon>
        <taxon>Bacilli</taxon>
        <taxon>Bacillales</taxon>
        <taxon>Staphylococcaceae</taxon>
        <taxon>Salinicoccus</taxon>
    </lineage>
</organism>
<dbReference type="CDD" id="cd00009">
    <property type="entry name" value="AAA"/>
    <property type="match status" value="1"/>
</dbReference>
<name>A0ABP7ERJ2_9STAP</name>
<dbReference type="SUPFAM" id="SSF52540">
    <property type="entry name" value="P-loop containing nucleoside triphosphate hydrolases"/>
    <property type="match status" value="1"/>
</dbReference>
<dbReference type="Pfam" id="PF07728">
    <property type="entry name" value="AAA_5"/>
    <property type="match status" value="1"/>
</dbReference>
<gene>
    <name evidence="2" type="ORF">GCM10022378_08470</name>
</gene>
<dbReference type="EMBL" id="BAABCK010000017">
    <property type="protein sequence ID" value="GAA3720742.1"/>
    <property type="molecule type" value="Genomic_DNA"/>
</dbReference>
<sequence>MNNYQDKNFFFVGTTISEVDYTDEFINNNKWQLGWEGNEEEPQYKTMRTYYDQMSEGDYIVLKSTYTRKHDLPFFNPNNVHTSVMSIKAVGIIKNNLGDGHTVEVDWLKDYRNTKKEWLFYTQRQAIWMIDYKDYWNSLLIEFAINDVEQDYSVFLHDEYWRDKYFTEAQYEEYKNSHENNMYDWIDFYHSFADKLRNYVNDRKTLIEKIKRTYDEIGMKLPRLEREYDLTDIDPFTIFGLFNKGITDKNRIKIINGFKETFSIEQPTPKSFAGVPVVVNMAATFYYFKGDREDGDIDNLWQVFIAALDYDQDPTETHKEAFIQAFDTVTNQQGIKWNITMGLYWIRPYAFINLDSVNRDFIAHSKNISTEFNKKFSTLKKVPTGNEYIDIIKTAQDSFESGNYKYRSFPELSLHAWLSLSESDEEAVVSAEVPHTKAADIPKSEYAEKLISAKNVILRGAPGTGKTYLARNIAAEIASGGETLSYKSLDQNHQHNIEFIQFHPSYDYTDFVEGYRPTIDAKTGEMHYEIIPGVFKKFIKKAIVGKNSGEKFVLIIDEINRGEISKIFGELFFAIDPGYRGEEGKVKTQYSSINAVDDFLYVPENLYIIGTMNDIDRSVESFDFAMRRRFRFIEITAETQADMLIDNLTDHENAIKHMHRLNDAISEVEGLNSHYHIGPSYFLKLKDINYDYGLLWQDYLEPLLEEYVRGFFDEQSILSDLKAAYDGDHVEYDYEN</sequence>
<accession>A0ABP7ERJ2</accession>
<proteinExistence type="predicted"/>
<dbReference type="InterPro" id="IPR027417">
    <property type="entry name" value="P-loop_NTPase"/>
</dbReference>
<dbReference type="InterPro" id="IPR011704">
    <property type="entry name" value="ATPase_dyneun-rel_AAA"/>
</dbReference>
<dbReference type="PANTHER" id="PTHR37291">
    <property type="entry name" value="5-METHYLCYTOSINE-SPECIFIC RESTRICTION ENZYME B"/>
    <property type="match status" value="1"/>
</dbReference>
<dbReference type="Gene3D" id="3.40.50.300">
    <property type="entry name" value="P-loop containing nucleotide triphosphate hydrolases"/>
    <property type="match status" value="1"/>
</dbReference>
<dbReference type="SMART" id="SM00382">
    <property type="entry name" value="AAA"/>
    <property type="match status" value="1"/>
</dbReference>
<evidence type="ECO:0000313" key="2">
    <source>
        <dbReference type="EMBL" id="GAA3720742.1"/>
    </source>
</evidence>
<keyword evidence="3" id="KW-1185">Reference proteome</keyword>
<feature type="domain" description="AAA+ ATPase" evidence="1">
    <location>
        <begin position="452"/>
        <end position="639"/>
    </location>
</feature>
<dbReference type="RefSeq" id="WP_344701744.1">
    <property type="nucleotide sequence ID" value="NZ_BAABCK010000017.1"/>
</dbReference>
<protein>
    <recommendedName>
        <fullName evidence="1">AAA+ ATPase domain-containing protein</fullName>
    </recommendedName>
</protein>
<evidence type="ECO:0000313" key="3">
    <source>
        <dbReference type="Proteomes" id="UP001500920"/>
    </source>
</evidence>
<dbReference type="InterPro" id="IPR052934">
    <property type="entry name" value="Methyl-DNA_Rec/Restrict_Enz"/>
</dbReference>